<dbReference type="InterPro" id="IPR001054">
    <property type="entry name" value="A/G_cyclase"/>
</dbReference>
<dbReference type="PANTHER" id="PTHR43081">
    <property type="entry name" value="ADENYLATE CYCLASE, TERMINAL-DIFFERENTIATION SPECIFIC-RELATED"/>
    <property type="match status" value="1"/>
</dbReference>
<gene>
    <name evidence="3" type="ORF">DF3PB_1500008</name>
</gene>
<feature type="transmembrane region" description="Helical" evidence="1">
    <location>
        <begin position="66"/>
        <end position="84"/>
    </location>
</feature>
<dbReference type="GO" id="GO:0035556">
    <property type="term" value="P:intracellular signal transduction"/>
    <property type="evidence" value="ECO:0007669"/>
    <property type="project" value="InterPro"/>
</dbReference>
<keyword evidence="1" id="KW-1133">Transmembrane helix</keyword>
<evidence type="ECO:0000256" key="1">
    <source>
        <dbReference type="SAM" id="Phobius"/>
    </source>
</evidence>
<proteinExistence type="predicted"/>
<feature type="transmembrane region" description="Helical" evidence="1">
    <location>
        <begin position="35"/>
        <end position="54"/>
    </location>
</feature>
<dbReference type="PANTHER" id="PTHR43081:SF1">
    <property type="entry name" value="ADENYLATE CYCLASE, TERMINAL-DIFFERENTIATION SPECIFIC"/>
    <property type="match status" value="1"/>
</dbReference>
<organism evidence="3">
    <name type="scientific">metagenome</name>
    <dbReference type="NCBI Taxonomy" id="256318"/>
    <lineage>
        <taxon>unclassified sequences</taxon>
        <taxon>metagenomes</taxon>
    </lineage>
</organism>
<dbReference type="SMART" id="SM00044">
    <property type="entry name" value="CYCc"/>
    <property type="match status" value="1"/>
</dbReference>
<dbReference type="InterPro" id="IPR029787">
    <property type="entry name" value="Nucleotide_cyclase"/>
</dbReference>
<feature type="transmembrane region" description="Helical" evidence="1">
    <location>
        <begin position="188"/>
        <end position="213"/>
    </location>
</feature>
<dbReference type="SUPFAM" id="SSF55073">
    <property type="entry name" value="Nucleotide cyclase"/>
    <property type="match status" value="1"/>
</dbReference>
<reference evidence="3" key="1">
    <citation type="submission" date="2018-07" db="EMBL/GenBank/DDBJ databases">
        <authorList>
            <person name="Quirk P.G."/>
            <person name="Krulwich T.A."/>
        </authorList>
    </citation>
    <scope>NUCLEOTIDE SEQUENCE</scope>
</reference>
<sequence length="445" mass="48112">MTVNVVRRLLGRPGGRQLPARIRAAIAEQERQAEILIGWLQLGLVAFVLALYTLSPKTSLGTPFRPVPYVLGAFLLVGIVRVMLSHRRLMPGWFLIVGVMIDMALLMGLIWSFHIQYMQPAPFYLKAPTLLYAFILIALRALRFDPIYVVAAGLSAATGWTVLVGYALMSAEPPPVTRDYVAYMTRNLVLIGAEVDKIIVILLVTCVLAVALVRARRMLRQAVADATVARDLTRFVAPEVADRVATSDAAIRPGDGEVKTASVLFCDIEGFSTISERLAPDVLMATLNAYFAKVAEVIEQNGGVINQFLGDAMMITFNTARPLAGHAAAAVKTALAIQDLVAAERFGPDLQLKTRCGINTGELVSGAVGTDVRLIFTVYGDEVNIAARLEQLNKTYGTYVLATEQTLAAAGMEVRGRPIGEVTVRGRQTPVNVFALDAEISSQAG</sequence>
<feature type="transmembrane region" description="Helical" evidence="1">
    <location>
        <begin position="123"/>
        <end position="142"/>
    </location>
</feature>
<keyword evidence="1" id="KW-0812">Transmembrane</keyword>
<evidence type="ECO:0000259" key="2">
    <source>
        <dbReference type="PROSITE" id="PS50125"/>
    </source>
</evidence>
<dbReference type="Gene3D" id="3.30.70.1230">
    <property type="entry name" value="Nucleotide cyclase"/>
    <property type="match status" value="1"/>
</dbReference>
<dbReference type="CDD" id="cd07302">
    <property type="entry name" value="CHD"/>
    <property type="match status" value="1"/>
</dbReference>
<accession>A0A380TBR8</accession>
<name>A0A380TBR8_9ZZZZ</name>
<dbReference type="Pfam" id="PF00211">
    <property type="entry name" value="Guanylate_cyc"/>
    <property type="match status" value="1"/>
</dbReference>
<feature type="transmembrane region" description="Helical" evidence="1">
    <location>
        <begin position="147"/>
        <end position="168"/>
    </location>
</feature>
<feature type="domain" description="Guanylate cyclase" evidence="2">
    <location>
        <begin position="262"/>
        <end position="390"/>
    </location>
</feature>
<protein>
    <submittedName>
        <fullName evidence="3">Adenylate cyclase</fullName>
    </submittedName>
</protein>
<dbReference type="EMBL" id="UIDG01000058">
    <property type="protein sequence ID" value="SUS04839.1"/>
    <property type="molecule type" value="Genomic_DNA"/>
</dbReference>
<dbReference type="PROSITE" id="PS50125">
    <property type="entry name" value="GUANYLATE_CYCLASE_2"/>
    <property type="match status" value="1"/>
</dbReference>
<dbReference type="AlphaFoldDB" id="A0A380TBR8"/>
<dbReference type="InterPro" id="IPR050697">
    <property type="entry name" value="Adenylyl/Guanylyl_Cyclase_3/4"/>
</dbReference>
<feature type="transmembrane region" description="Helical" evidence="1">
    <location>
        <begin position="91"/>
        <end position="111"/>
    </location>
</feature>
<dbReference type="GO" id="GO:0009190">
    <property type="term" value="P:cyclic nucleotide biosynthetic process"/>
    <property type="evidence" value="ECO:0007669"/>
    <property type="project" value="InterPro"/>
</dbReference>
<keyword evidence="1" id="KW-0472">Membrane</keyword>
<evidence type="ECO:0000313" key="3">
    <source>
        <dbReference type="EMBL" id="SUS04839.1"/>
    </source>
</evidence>